<dbReference type="PANTHER" id="PTHR34374:SF1">
    <property type="entry name" value="LARGE RIBOSOMAL RNA SUBUNIT ACCUMULATION PROTEIN YCED HOMOLOG 1, CHLOROPLASTIC"/>
    <property type="match status" value="1"/>
</dbReference>
<dbReference type="EMBL" id="CP121687">
    <property type="protein sequence ID" value="WZL70369.1"/>
    <property type="molecule type" value="Genomic_DNA"/>
</dbReference>
<keyword evidence="2" id="KW-1185">Reference proteome</keyword>
<evidence type="ECO:0000313" key="1">
    <source>
        <dbReference type="EMBL" id="WZL70369.1"/>
    </source>
</evidence>
<evidence type="ECO:0000313" key="2">
    <source>
        <dbReference type="Proteomes" id="UP001486565"/>
    </source>
</evidence>
<organism evidence="1 2">
    <name type="scientific">Defluviitalea saccharophila</name>
    <dbReference type="NCBI Taxonomy" id="879970"/>
    <lineage>
        <taxon>Bacteria</taxon>
        <taxon>Bacillati</taxon>
        <taxon>Bacillota</taxon>
        <taxon>Clostridia</taxon>
        <taxon>Lachnospirales</taxon>
        <taxon>Defluviitaleaceae</taxon>
        <taxon>Defluviitalea</taxon>
    </lineage>
</organism>
<dbReference type="Proteomes" id="UP001486565">
    <property type="component" value="Chromosome"/>
</dbReference>
<dbReference type="RefSeq" id="WP_341877332.1">
    <property type="nucleotide sequence ID" value="NZ_CP121687.1"/>
</dbReference>
<name>A0ABZ2Y7G2_9FIRM</name>
<reference evidence="1 2" key="1">
    <citation type="submission" date="2023-03" db="EMBL/GenBank/DDBJ databases">
        <title>Novel Species.</title>
        <authorList>
            <person name="Ma S."/>
        </authorList>
    </citation>
    <scope>NUCLEOTIDE SEQUENCE [LARGE SCALE GENOMIC DNA]</scope>
    <source>
        <strain evidence="1 2">LIND6LT2</strain>
    </source>
</reference>
<dbReference type="Pfam" id="PF02620">
    <property type="entry name" value="YceD"/>
    <property type="match status" value="1"/>
</dbReference>
<sequence length="167" mass="18552">MIVNVSRIIKIPDSTMELSFEEKINFIESSSGKIKLLKPINFTGTLVNDGKVLYLNGSLSTVLELYCDRCTKPVETSLSINIEEQFSSESIDEEEIHTINSGSEIDLTPILIDAILLNIPMKTVCDTQCKGLCPQCGQNLNEGMCDCSEHDVDPRFAVLKTLFKDSE</sequence>
<gene>
    <name evidence="1" type="ORF">QBE51_02225</name>
</gene>
<protein>
    <submittedName>
        <fullName evidence="1">DUF177 domain-containing protein</fullName>
    </submittedName>
</protein>
<dbReference type="InterPro" id="IPR003772">
    <property type="entry name" value="YceD"/>
</dbReference>
<accession>A0ABZ2Y7G2</accession>
<dbReference type="PANTHER" id="PTHR34374">
    <property type="entry name" value="LARGE RIBOSOMAL RNA SUBUNIT ACCUMULATION PROTEIN YCED HOMOLOG 1, CHLOROPLASTIC"/>
    <property type="match status" value="1"/>
</dbReference>
<proteinExistence type="predicted"/>